<dbReference type="PROSITE" id="PS50887">
    <property type="entry name" value="GGDEF"/>
    <property type="match status" value="1"/>
</dbReference>
<proteinExistence type="predicted"/>
<dbReference type="Pfam" id="PF00990">
    <property type="entry name" value="GGDEF"/>
    <property type="match status" value="1"/>
</dbReference>
<keyword evidence="3" id="KW-0812">Transmembrane</keyword>
<dbReference type="PANTHER" id="PTHR45138">
    <property type="entry name" value="REGULATORY COMPONENTS OF SENSORY TRANSDUCTION SYSTEM"/>
    <property type="match status" value="1"/>
</dbReference>
<keyword evidence="3" id="KW-1133">Transmembrane helix</keyword>
<dbReference type="NCBIfam" id="TIGR00254">
    <property type="entry name" value="GGDEF"/>
    <property type="match status" value="1"/>
</dbReference>
<gene>
    <name evidence="5" type="ORF">KJI95_04735</name>
</gene>
<dbReference type="Proteomes" id="UP001195903">
    <property type="component" value="Unassembled WGS sequence"/>
</dbReference>
<dbReference type="SMART" id="SM00267">
    <property type="entry name" value="GGDEF"/>
    <property type="match status" value="1"/>
</dbReference>
<feature type="transmembrane region" description="Helical" evidence="3">
    <location>
        <begin position="57"/>
        <end position="77"/>
    </location>
</feature>
<dbReference type="InterPro" id="IPR029787">
    <property type="entry name" value="Nucleotide_cyclase"/>
</dbReference>
<feature type="region of interest" description="Disordered" evidence="2">
    <location>
        <begin position="364"/>
        <end position="384"/>
    </location>
</feature>
<dbReference type="CDD" id="cd01949">
    <property type="entry name" value="GGDEF"/>
    <property type="match status" value="1"/>
</dbReference>
<dbReference type="EC" id="2.7.7.65" evidence="1"/>
<dbReference type="SUPFAM" id="SSF55073">
    <property type="entry name" value="Nucleotide cyclase"/>
    <property type="match status" value="1"/>
</dbReference>
<evidence type="ECO:0000256" key="3">
    <source>
        <dbReference type="SAM" id="Phobius"/>
    </source>
</evidence>
<evidence type="ECO:0000256" key="1">
    <source>
        <dbReference type="ARBA" id="ARBA00012528"/>
    </source>
</evidence>
<feature type="transmembrane region" description="Helical" evidence="3">
    <location>
        <begin position="132"/>
        <end position="149"/>
    </location>
</feature>
<comment type="caution">
    <text evidence="5">The sequence shown here is derived from an EMBL/GenBank/DDBJ whole genome shotgun (WGS) entry which is preliminary data.</text>
</comment>
<dbReference type="PANTHER" id="PTHR45138:SF24">
    <property type="entry name" value="DIGUANYLATE CYCLASE DGCC-RELATED"/>
    <property type="match status" value="1"/>
</dbReference>
<keyword evidence="3" id="KW-0472">Membrane</keyword>
<dbReference type="InterPro" id="IPR000160">
    <property type="entry name" value="GGDEF_dom"/>
</dbReference>
<dbReference type="EMBL" id="JAHEPS010000001">
    <property type="protein sequence ID" value="MBT1443834.1"/>
    <property type="molecule type" value="Genomic_DNA"/>
</dbReference>
<evidence type="ECO:0000313" key="6">
    <source>
        <dbReference type="Proteomes" id="UP001195903"/>
    </source>
</evidence>
<feature type="transmembrane region" description="Helical" evidence="3">
    <location>
        <begin position="86"/>
        <end position="104"/>
    </location>
</feature>
<evidence type="ECO:0000256" key="2">
    <source>
        <dbReference type="SAM" id="MobiDB-lite"/>
    </source>
</evidence>
<feature type="transmembrane region" description="Helical" evidence="3">
    <location>
        <begin position="33"/>
        <end position="51"/>
    </location>
</feature>
<reference evidence="5 6" key="1">
    <citation type="submission" date="2021-05" db="EMBL/GenBank/DDBJ databases">
        <title>Shewanella sp. JM162201.</title>
        <authorList>
            <person name="Xu S."/>
            <person name="Li A."/>
        </authorList>
    </citation>
    <scope>NUCLEOTIDE SEQUENCE [LARGE SCALE GENOMIC DNA]</scope>
    <source>
        <strain evidence="5 6">JM162201</strain>
    </source>
</reference>
<sequence>MSNWKHRLVQSITLGSQFCTSKTQERKLIQTNIAVYIAMVTILVFDIGFAISGNVGLIYSGLVQTPYWLLLPVTLLLNKRGRRLEAVLWLFTLVILDALTALVLAQGVSIGLHYYFVLFAIMPASFIDQRHWLFVIVLFVINFSLFAYFEIYGWQPHPAVLEVPEGTLHLLRIMMIASCVATVLLVVLCNEYYASENERQLQQLADTDALTGLPNRRAFMQRLERTILENRPFSLLLIDLDHFKRINDSHGHLVGDQALRFVASEMSKRIGGNDFIGRVGGEEFAVVMLSPAPGDSVIRAEELCRHIAMTRCNLGQLSLTITISVGLCQVHPPAKLVNVMTLADAALYEAKNNGRNRLEVTQSLREIQSDPGNYDEDSKPRGHS</sequence>
<accession>A0ABS5V042</accession>
<dbReference type="Gene3D" id="3.30.70.270">
    <property type="match status" value="1"/>
</dbReference>
<keyword evidence="6" id="KW-1185">Reference proteome</keyword>
<evidence type="ECO:0000259" key="4">
    <source>
        <dbReference type="PROSITE" id="PS50887"/>
    </source>
</evidence>
<organism evidence="5 6">
    <name type="scientific">Shewanella jiangmenensis</name>
    <dbReference type="NCBI Taxonomy" id="2837387"/>
    <lineage>
        <taxon>Bacteria</taxon>
        <taxon>Pseudomonadati</taxon>
        <taxon>Pseudomonadota</taxon>
        <taxon>Gammaproteobacteria</taxon>
        <taxon>Alteromonadales</taxon>
        <taxon>Shewanellaceae</taxon>
        <taxon>Shewanella</taxon>
    </lineage>
</organism>
<evidence type="ECO:0000313" key="5">
    <source>
        <dbReference type="EMBL" id="MBT1443834.1"/>
    </source>
</evidence>
<dbReference type="InterPro" id="IPR043128">
    <property type="entry name" value="Rev_trsase/Diguanyl_cyclase"/>
</dbReference>
<feature type="transmembrane region" description="Helical" evidence="3">
    <location>
        <begin position="110"/>
        <end position="127"/>
    </location>
</feature>
<feature type="domain" description="GGDEF" evidence="4">
    <location>
        <begin position="231"/>
        <end position="363"/>
    </location>
</feature>
<name>A0ABS5V042_9GAMM</name>
<feature type="transmembrane region" description="Helical" evidence="3">
    <location>
        <begin position="169"/>
        <end position="189"/>
    </location>
</feature>
<dbReference type="RefSeq" id="WP_214505990.1">
    <property type="nucleotide sequence ID" value="NZ_JAHEPS010000001.1"/>
</dbReference>
<protein>
    <recommendedName>
        <fullName evidence="1">diguanylate cyclase</fullName>
        <ecNumber evidence="1">2.7.7.65</ecNumber>
    </recommendedName>
</protein>
<dbReference type="InterPro" id="IPR050469">
    <property type="entry name" value="Diguanylate_Cyclase"/>
</dbReference>